<reference evidence="1 2" key="2">
    <citation type="submission" date="2018-11" db="EMBL/GenBank/DDBJ databases">
        <authorList>
            <consortium name="Pathogen Informatics"/>
        </authorList>
    </citation>
    <scope>NUCLEOTIDE SEQUENCE [LARGE SCALE GENOMIC DNA]</scope>
</reference>
<organism evidence="3">
    <name type="scientific">Gongylonema pulchrum</name>
    <dbReference type="NCBI Taxonomy" id="637853"/>
    <lineage>
        <taxon>Eukaryota</taxon>
        <taxon>Metazoa</taxon>
        <taxon>Ecdysozoa</taxon>
        <taxon>Nematoda</taxon>
        <taxon>Chromadorea</taxon>
        <taxon>Rhabditida</taxon>
        <taxon>Spirurina</taxon>
        <taxon>Spiruromorpha</taxon>
        <taxon>Spiruroidea</taxon>
        <taxon>Gongylonematidae</taxon>
        <taxon>Gongylonema</taxon>
    </lineage>
</organism>
<gene>
    <name evidence="1" type="ORF">GPUH_LOCUS14442</name>
</gene>
<name>A0A183E0F1_9BILA</name>
<evidence type="ECO:0000313" key="3">
    <source>
        <dbReference type="WBParaSite" id="GPUH_0001446101-mRNA-1"/>
    </source>
</evidence>
<dbReference type="WBParaSite" id="GPUH_0001446101-mRNA-1">
    <property type="protein sequence ID" value="GPUH_0001446101-mRNA-1"/>
    <property type="gene ID" value="GPUH_0001446101"/>
</dbReference>
<evidence type="ECO:0000313" key="1">
    <source>
        <dbReference type="EMBL" id="VDN24170.1"/>
    </source>
</evidence>
<dbReference type="AlphaFoldDB" id="A0A183E0F1"/>
<accession>A0A183E0F1</accession>
<keyword evidence="2" id="KW-1185">Reference proteome</keyword>
<proteinExistence type="predicted"/>
<reference evidence="3" key="1">
    <citation type="submission" date="2016-06" db="UniProtKB">
        <authorList>
            <consortium name="WormBaseParasite"/>
        </authorList>
    </citation>
    <scope>IDENTIFICATION</scope>
</reference>
<evidence type="ECO:0000313" key="2">
    <source>
        <dbReference type="Proteomes" id="UP000271098"/>
    </source>
</evidence>
<dbReference type="EMBL" id="UYRT01081269">
    <property type="protein sequence ID" value="VDN24170.1"/>
    <property type="molecule type" value="Genomic_DNA"/>
</dbReference>
<dbReference type="Proteomes" id="UP000271098">
    <property type="component" value="Unassembled WGS sequence"/>
</dbReference>
<protein>
    <submittedName>
        <fullName evidence="3">Secreted protein</fullName>
    </submittedName>
</protein>
<sequence length="91" mass="9944">MRSGVGRLFPGCRWLIPLCWHWSAQRRRFPCLQQAAAAAGAVRSCRLFQRIAVRGEPGATSGCLSVGRDGCCCFSKKLAQFASGHLTLVTF</sequence>